<evidence type="ECO:0000313" key="6">
    <source>
        <dbReference type="EMBL" id="BDE96862.1"/>
    </source>
</evidence>
<keyword evidence="4 5" id="KW-0472">Membrane</keyword>
<keyword evidence="7" id="KW-1185">Reference proteome</keyword>
<evidence type="ECO:0000313" key="7">
    <source>
        <dbReference type="Proteomes" id="UP001320544"/>
    </source>
</evidence>
<feature type="transmembrane region" description="Helical" evidence="5">
    <location>
        <begin position="413"/>
        <end position="431"/>
    </location>
</feature>
<keyword evidence="2 5" id="KW-0812">Transmembrane</keyword>
<dbReference type="RefSeq" id="WP_102377678.1">
    <property type="nucleotide sequence ID" value="NZ_AP025564.1"/>
</dbReference>
<evidence type="ECO:0000256" key="1">
    <source>
        <dbReference type="ARBA" id="ARBA00004141"/>
    </source>
</evidence>
<organism evidence="6 7">
    <name type="scientific">Raoultibacter timonensis</name>
    <dbReference type="NCBI Taxonomy" id="1907662"/>
    <lineage>
        <taxon>Bacteria</taxon>
        <taxon>Bacillati</taxon>
        <taxon>Actinomycetota</taxon>
        <taxon>Coriobacteriia</taxon>
        <taxon>Eggerthellales</taxon>
        <taxon>Eggerthellaceae</taxon>
        <taxon>Raoultibacter</taxon>
    </lineage>
</organism>
<evidence type="ECO:0000256" key="5">
    <source>
        <dbReference type="SAM" id="Phobius"/>
    </source>
</evidence>
<dbReference type="Pfam" id="PF00939">
    <property type="entry name" value="Na_sulph_symp"/>
    <property type="match status" value="1"/>
</dbReference>
<feature type="transmembrane region" description="Helical" evidence="5">
    <location>
        <begin position="451"/>
        <end position="478"/>
    </location>
</feature>
<feature type="transmembrane region" description="Helical" evidence="5">
    <location>
        <begin position="90"/>
        <end position="113"/>
    </location>
</feature>
<feature type="transmembrane region" description="Helical" evidence="5">
    <location>
        <begin position="326"/>
        <end position="345"/>
    </location>
</feature>
<sequence length="480" mass="50522">MSKEAVAPTSAAKKGLTKRLIGFVLGVVVLIVSMMIPGSEELSHEAVMSLGILLFAVVFWIFDTLPVGVTGLLGAILLSVFGVVPDFATAWSGFTATTVWFIFGVFVMTAIMIKTTLGRRLVRGLVAKAGTKSKSVVLAYMIATAIVSMFMTDTGAVAVGMALALPFLNAINAKEKKKNLGRCLAIGIAFAAIIGGFITPFGHSLNILCAGLLTSAYGVTIGFFEWVVPGLIIALIMIPVLWVILCKVFPPEDLTVEEAALVADKDDAPMTALDKKSLVYMIVLIAGFIAGNWVPILSNVNVIMVMLAVAFVPGIDILNWKEFQDAEGWGVILMVGGVMCMANAAASTGAAAYMVNLFLNSGIMGINTLLALIIIMAVAYLVHTVVPAAPALCALFVPPVMGFCVASGISPAIFAMLMASVTAGSFLLPLSPPMMVSYSEGYYTTAELTKAGWLSSIVYVLVEVLVLYFIGGLLLPIVPA</sequence>
<dbReference type="PANTHER" id="PTHR10283">
    <property type="entry name" value="SOLUTE CARRIER FAMILY 13 MEMBER"/>
    <property type="match status" value="1"/>
</dbReference>
<dbReference type="EMBL" id="AP025564">
    <property type="protein sequence ID" value="BDE96862.1"/>
    <property type="molecule type" value="Genomic_DNA"/>
</dbReference>
<name>A0ABN6MFX2_9ACTN</name>
<gene>
    <name evidence="6" type="ORF">CE91St30_21950</name>
</gene>
<evidence type="ECO:0000256" key="3">
    <source>
        <dbReference type="ARBA" id="ARBA00022989"/>
    </source>
</evidence>
<evidence type="ECO:0000256" key="4">
    <source>
        <dbReference type="ARBA" id="ARBA00023136"/>
    </source>
</evidence>
<dbReference type="Proteomes" id="UP001320544">
    <property type="component" value="Chromosome"/>
</dbReference>
<feature type="transmembrane region" description="Helical" evidence="5">
    <location>
        <begin position="180"/>
        <end position="199"/>
    </location>
</feature>
<feature type="transmembrane region" description="Helical" evidence="5">
    <location>
        <begin position="357"/>
        <end position="382"/>
    </location>
</feature>
<comment type="subcellular location">
    <subcellularLocation>
        <location evidence="1">Membrane</location>
        <topology evidence="1">Multi-pass membrane protein</topology>
    </subcellularLocation>
</comment>
<feature type="transmembrane region" description="Helical" evidence="5">
    <location>
        <begin position="231"/>
        <end position="250"/>
    </location>
</feature>
<feature type="transmembrane region" description="Helical" evidence="5">
    <location>
        <begin position="67"/>
        <end position="84"/>
    </location>
</feature>
<dbReference type="InterPro" id="IPR001898">
    <property type="entry name" value="SLC13A/DASS"/>
</dbReference>
<proteinExistence type="predicted"/>
<feature type="transmembrane region" description="Helical" evidence="5">
    <location>
        <begin position="134"/>
        <end position="151"/>
    </location>
</feature>
<accession>A0ABN6MFX2</accession>
<keyword evidence="3 5" id="KW-1133">Transmembrane helix</keyword>
<evidence type="ECO:0000256" key="2">
    <source>
        <dbReference type="ARBA" id="ARBA00022692"/>
    </source>
</evidence>
<feature type="transmembrane region" description="Helical" evidence="5">
    <location>
        <begin position="388"/>
        <end position="406"/>
    </location>
</feature>
<feature type="transmembrane region" description="Helical" evidence="5">
    <location>
        <begin position="20"/>
        <end position="36"/>
    </location>
</feature>
<feature type="transmembrane region" description="Helical" evidence="5">
    <location>
        <begin position="277"/>
        <end position="295"/>
    </location>
</feature>
<protein>
    <submittedName>
        <fullName evidence="6">Transporter</fullName>
    </submittedName>
</protein>
<reference evidence="6 7" key="1">
    <citation type="submission" date="2022-01" db="EMBL/GenBank/DDBJ databases">
        <title>Novel bile acid biosynthetic pathways are enriched in the microbiome of centenarians.</title>
        <authorList>
            <person name="Sato Y."/>
            <person name="Atarashi K."/>
            <person name="Plichta R.D."/>
            <person name="Arai Y."/>
            <person name="Sasajima S."/>
            <person name="Kearney M.S."/>
            <person name="Suda W."/>
            <person name="Takeshita K."/>
            <person name="Sasaki T."/>
            <person name="Okamoto S."/>
            <person name="Skelly N.A."/>
            <person name="Okamura Y."/>
            <person name="Vlamakis H."/>
            <person name="Li Y."/>
            <person name="Tanoue T."/>
            <person name="Takei H."/>
            <person name="Nittono H."/>
            <person name="Narushima S."/>
            <person name="Irie J."/>
            <person name="Itoh H."/>
            <person name="Moriya K."/>
            <person name="Sugiura Y."/>
            <person name="Suematsu M."/>
            <person name="Moritoki N."/>
            <person name="Shibata S."/>
            <person name="Littman R.D."/>
            <person name="Fischbach A.M."/>
            <person name="Uwamino Y."/>
            <person name="Inoue T."/>
            <person name="Honda A."/>
            <person name="Hattori M."/>
            <person name="Murai T."/>
            <person name="Xavier J.R."/>
            <person name="Hirose N."/>
            <person name="Honda K."/>
        </authorList>
    </citation>
    <scope>NUCLEOTIDE SEQUENCE [LARGE SCALE GENOMIC DNA]</scope>
    <source>
        <strain evidence="6 7">CE91-St30</strain>
    </source>
</reference>